<protein>
    <submittedName>
        <fullName evidence="1">Uncharacterized protein</fullName>
    </submittedName>
</protein>
<proteinExistence type="predicted"/>
<reference evidence="1 2" key="1">
    <citation type="submission" date="2017-11" db="EMBL/GenBank/DDBJ databases">
        <title>Genome sequence of the oocydin A producing rhizobacterium Serratia plymuthica 4Rx5.</title>
        <authorList>
            <person name="Matilla M.A."/>
            <person name="Udaondo Z."/>
            <person name="Salmond G.P.C."/>
        </authorList>
    </citation>
    <scope>NUCLEOTIDE SEQUENCE [LARGE SCALE GENOMIC DNA]</scope>
    <source>
        <strain evidence="1 2">4Rx5</strain>
    </source>
</reference>
<dbReference type="AlphaFoldDB" id="A0A318NW72"/>
<sequence length="71" mass="8390">MRNFERTSMMTRLYEALALLGYEKVDELMLKSNLVHAILNFAEWQQDDELESLCRQEIAKIRTAAAWQNLK</sequence>
<evidence type="ECO:0000313" key="2">
    <source>
        <dbReference type="Proteomes" id="UP000248196"/>
    </source>
</evidence>
<dbReference type="EMBL" id="PESE01000011">
    <property type="protein sequence ID" value="PYD36545.1"/>
    <property type="molecule type" value="Genomic_DNA"/>
</dbReference>
<accession>A0A318NW72</accession>
<dbReference type="Proteomes" id="UP000248196">
    <property type="component" value="Unassembled WGS sequence"/>
</dbReference>
<organism evidence="1 2">
    <name type="scientific">Serratia plymuthica</name>
    <dbReference type="NCBI Taxonomy" id="82996"/>
    <lineage>
        <taxon>Bacteria</taxon>
        <taxon>Pseudomonadati</taxon>
        <taxon>Pseudomonadota</taxon>
        <taxon>Gammaproteobacteria</taxon>
        <taxon>Enterobacterales</taxon>
        <taxon>Yersiniaceae</taxon>
        <taxon>Serratia</taxon>
    </lineage>
</organism>
<gene>
    <name evidence="1" type="ORF">CT690_23660</name>
</gene>
<name>A0A318NW72_SERPL</name>
<evidence type="ECO:0000313" key="1">
    <source>
        <dbReference type="EMBL" id="PYD36545.1"/>
    </source>
</evidence>
<comment type="caution">
    <text evidence="1">The sequence shown here is derived from an EMBL/GenBank/DDBJ whole genome shotgun (WGS) entry which is preliminary data.</text>
</comment>